<dbReference type="EMBL" id="JANFNH010000003">
    <property type="protein sequence ID" value="MCQ4041418.1"/>
    <property type="molecule type" value="Genomic_DNA"/>
</dbReference>
<dbReference type="Proteomes" id="UP001206206">
    <property type="component" value="Unassembled WGS sequence"/>
</dbReference>
<dbReference type="InterPro" id="IPR034904">
    <property type="entry name" value="FSCA_dom_sf"/>
</dbReference>
<dbReference type="Pfam" id="PF01106">
    <property type="entry name" value="NifU"/>
    <property type="match status" value="1"/>
</dbReference>
<evidence type="ECO:0000256" key="1">
    <source>
        <dbReference type="ARBA" id="ARBA00049958"/>
    </source>
</evidence>
<dbReference type="SUPFAM" id="SSF117916">
    <property type="entry name" value="Fe-S cluster assembly (FSCA) domain-like"/>
    <property type="match status" value="1"/>
</dbReference>
<protein>
    <submittedName>
        <fullName evidence="3">NifU family protein</fullName>
    </submittedName>
</protein>
<evidence type="ECO:0000313" key="4">
    <source>
        <dbReference type="Proteomes" id="UP001206206"/>
    </source>
</evidence>
<sequence length="183" mass="19155">MTDARRLDGPAVEQRLARIDELLGRVEDVPGPTSQAAIAAVQALTEVYGEALARVQDIVGPRLAAALADDELLSHLLVLHEIHPDPLERRVARALEDIRPAVRDRGGEVELAGVADGVATVRLALKGCDSSSATVEKAVREAVLAVGPELSEVRREAAGDRAFVPLDALAQRPVASSASGGPA</sequence>
<proteinExistence type="predicted"/>
<comment type="function">
    <text evidence="1">May be involved in the formation or repair of [Fe-S] clusters present in iron-sulfur proteins.</text>
</comment>
<comment type="caution">
    <text evidence="3">The sequence shown here is derived from an EMBL/GenBank/DDBJ whole genome shotgun (WGS) entry which is preliminary data.</text>
</comment>
<dbReference type="RefSeq" id="WP_255925406.1">
    <property type="nucleotide sequence ID" value="NZ_JANFNH010000003.1"/>
</dbReference>
<evidence type="ECO:0000259" key="2">
    <source>
        <dbReference type="Pfam" id="PF01106"/>
    </source>
</evidence>
<evidence type="ECO:0000313" key="3">
    <source>
        <dbReference type="EMBL" id="MCQ4041418.1"/>
    </source>
</evidence>
<name>A0ABT1PAE7_9ACTN</name>
<accession>A0ABT1PAE7</accession>
<reference evidence="3 4" key="1">
    <citation type="submission" date="2022-06" db="EMBL/GenBank/DDBJ databases">
        <title>Draft genome sequence of type strain Streptomyces rubrisoli DSM 42083.</title>
        <authorList>
            <person name="Duangmal K."/>
            <person name="Klaysubun C."/>
        </authorList>
    </citation>
    <scope>NUCLEOTIDE SEQUENCE [LARGE SCALE GENOMIC DNA]</scope>
    <source>
        <strain evidence="3 4">DSM 42083</strain>
    </source>
</reference>
<gene>
    <name evidence="3" type="ORF">NON19_05090</name>
</gene>
<feature type="domain" description="NIF system FeS cluster assembly NifU C-terminal" evidence="2">
    <location>
        <begin position="91"/>
        <end position="153"/>
    </location>
</feature>
<dbReference type="InterPro" id="IPR001075">
    <property type="entry name" value="NIF_FeS_clus_asmbl_NifU_C"/>
</dbReference>
<dbReference type="Gene3D" id="3.30.300.130">
    <property type="entry name" value="Fe-S cluster assembly (FSCA)"/>
    <property type="match status" value="1"/>
</dbReference>
<organism evidence="3 4">
    <name type="scientific">Streptantibioticus rubrisoli</name>
    <dbReference type="NCBI Taxonomy" id="1387313"/>
    <lineage>
        <taxon>Bacteria</taxon>
        <taxon>Bacillati</taxon>
        <taxon>Actinomycetota</taxon>
        <taxon>Actinomycetes</taxon>
        <taxon>Kitasatosporales</taxon>
        <taxon>Streptomycetaceae</taxon>
        <taxon>Streptantibioticus</taxon>
    </lineage>
</organism>
<keyword evidence="4" id="KW-1185">Reference proteome</keyword>